<gene>
    <name evidence="3" type="ORF">FOZ60_012561</name>
</gene>
<evidence type="ECO:0000313" key="4">
    <source>
        <dbReference type="Proteomes" id="UP000541610"/>
    </source>
</evidence>
<evidence type="ECO:0000313" key="3">
    <source>
        <dbReference type="EMBL" id="KAF4681139.1"/>
    </source>
</evidence>
<dbReference type="EMBL" id="JABANP010000541">
    <property type="protein sequence ID" value="KAF4681139.1"/>
    <property type="molecule type" value="Genomic_DNA"/>
</dbReference>
<evidence type="ECO:0000256" key="1">
    <source>
        <dbReference type="SAM" id="MobiDB-lite"/>
    </source>
</evidence>
<feature type="signal peptide" evidence="2">
    <location>
        <begin position="1"/>
        <end position="20"/>
    </location>
</feature>
<accession>A0A7J6NB92</accession>
<dbReference type="AlphaFoldDB" id="A0A7J6NB92"/>
<feature type="chain" id="PRO_5029578101" evidence="2">
    <location>
        <begin position="21"/>
        <end position="633"/>
    </location>
</feature>
<organism evidence="3 4">
    <name type="scientific">Perkinsus olseni</name>
    <name type="common">Perkinsus atlanticus</name>
    <dbReference type="NCBI Taxonomy" id="32597"/>
    <lineage>
        <taxon>Eukaryota</taxon>
        <taxon>Sar</taxon>
        <taxon>Alveolata</taxon>
        <taxon>Perkinsozoa</taxon>
        <taxon>Perkinsea</taxon>
        <taxon>Perkinsida</taxon>
        <taxon>Perkinsidae</taxon>
        <taxon>Perkinsus</taxon>
    </lineage>
</organism>
<feature type="compositionally biased region" description="Basic and acidic residues" evidence="1">
    <location>
        <begin position="493"/>
        <end position="525"/>
    </location>
</feature>
<proteinExistence type="predicted"/>
<protein>
    <submittedName>
        <fullName evidence="3">Uncharacterized protein</fullName>
    </submittedName>
</protein>
<name>A0A7J6NB92_PEROL</name>
<keyword evidence="2" id="KW-0732">Signal</keyword>
<dbReference type="Proteomes" id="UP000541610">
    <property type="component" value="Unassembled WGS sequence"/>
</dbReference>
<sequence>MLAGIVLIVSSIFIASPSEALSPGKYCSVEAVPPHPDGTTMDCLFFEYTSPTKASLGYSSANGAIVDLHYNGVDFDGYSRITLSLDGKYQDPTEYPYIYVNFYLQETPGEPNTLLLHPLATNLPQRKLTREACDVPPGKAKCDAWQPSPFRRALRTVGGHYRYMDVPKGEFARVFANFHANPAIATLEMGGHYTKTSFYHTGVSPATLGPEDSAEGLQFSVWQLRKYKIILVQREPQFCSPLRSSFGLRWRRVFGEVSAYPKASYTSVSSTTGVSVKSSALDTIILNVAVLTDSLDEDRVLIADICRNCRRRRKISQWALNSEVRVCPVSSYPSSVEKSLDLPENALEVASLKGIRSWVDIIVVSCPPLLCENILRALRGCHRQSLTAPFIIAVVLRPEFTLRFDDRGMAALSDASTWTLRPDGLSAVGVIYHNGLSGYAIGSHDLLCSEILTMLVANGDGREPLRFDQMPSGIRKGSWQHDSPKLSRNVSVESRELSERISTAERNAEENQKLCRTEKQRVDRSIDDDEDEEGSRKINFGDEVNVRFFNRTGSSLSLRGRSHSQNGVADLASCVKMFDGRSNSKSCLGKTTSYENLGDLESIAEEMGKPREMMMSGRRPRSRSYADLEEIDF</sequence>
<feature type="region of interest" description="Disordered" evidence="1">
    <location>
        <begin position="467"/>
        <end position="536"/>
    </location>
</feature>
<comment type="caution">
    <text evidence="3">The sequence shown here is derived from an EMBL/GenBank/DDBJ whole genome shotgun (WGS) entry which is preliminary data.</text>
</comment>
<reference evidence="3 4" key="1">
    <citation type="submission" date="2020-04" db="EMBL/GenBank/DDBJ databases">
        <title>Perkinsus olseni comparative genomics.</title>
        <authorList>
            <person name="Bogema D.R."/>
        </authorList>
    </citation>
    <scope>NUCLEOTIDE SEQUENCE [LARGE SCALE GENOMIC DNA]</scope>
    <source>
        <strain evidence="3">00978-12</strain>
    </source>
</reference>
<evidence type="ECO:0000256" key="2">
    <source>
        <dbReference type="SAM" id="SignalP"/>
    </source>
</evidence>
<dbReference type="OrthoDB" id="445861at2759"/>